<dbReference type="Gene3D" id="3.40.50.150">
    <property type="entry name" value="Vaccinia Virus protein VP39"/>
    <property type="match status" value="1"/>
</dbReference>
<proteinExistence type="predicted"/>
<dbReference type="PANTHER" id="PTHR43591">
    <property type="entry name" value="METHYLTRANSFERASE"/>
    <property type="match status" value="1"/>
</dbReference>
<comment type="caution">
    <text evidence="2">The sequence shown here is derived from an EMBL/GenBank/DDBJ whole genome shotgun (WGS) entry which is preliminary data.</text>
</comment>
<evidence type="ECO:0000313" key="3">
    <source>
        <dbReference type="Proteomes" id="UP000281128"/>
    </source>
</evidence>
<dbReference type="InterPro" id="IPR029063">
    <property type="entry name" value="SAM-dependent_MTases_sf"/>
</dbReference>
<dbReference type="Pfam" id="PF13649">
    <property type="entry name" value="Methyltransf_25"/>
    <property type="match status" value="1"/>
</dbReference>
<sequence length="288" mass="32658">MTRSYSVDQMRDFANAADKRNDKSWLTSQEERKRLESEFHDKKHEEMEKAKADKAMDTYEAVYTNRKYYKAVRACSDYTNAWIERECKGQIVLDYCCGVGGTSIKAAKAGADLVIGIDISESSLKVAQKRAEAEGVADRILFILGDAENTGLPEGSVERTICSGVLHHLDLDHAGPELFRVTAPGGKVLSIEALDYNPAIKLYRMRTPDLRTEWEKAHILSLKDVRKMGEYFEVPDIRFWHITAIAAPHLPGFMLPVLNGLDRVLEKIPMVQRLAWMFTFEMRKPLTG</sequence>
<dbReference type="EMBL" id="RAPE01000008">
    <property type="protein sequence ID" value="RKF12424.1"/>
    <property type="molecule type" value="Genomic_DNA"/>
</dbReference>
<evidence type="ECO:0000259" key="1">
    <source>
        <dbReference type="Pfam" id="PF13649"/>
    </source>
</evidence>
<dbReference type="CDD" id="cd02440">
    <property type="entry name" value="AdoMet_MTases"/>
    <property type="match status" value="1"/>
</dbReference>
<organism evidence="2 3">
    <name type="scientific">Roseovarius spongiae</name>
    <dbReference type="NCBI Taxonomy" id="2320272"/>
    <lineage>
        <taxon>Bacteria</taxon>
        <taxon>Pseudomonadati</taxon>
        <taxon>Pseudomonadota</taxon>
        <taxon>Alphaproteobacteria</taxon>
        <taxon>Rhodobacterales</taxon>
        <taxon>Roseobacteraceae</taxon>
        <taxon>Roseovarius</taxon>
    </lineage>
</organism>
<reference evidence="2 3" key="1">
    <citation type="submission" date="2018-09" db="EMBL/GenBank/DDBJ databases">
        <title>Roseovarius spongiae sp. nov., isolated from a marine sponge.</title>
        <authorList>
            <person name="Zhuang L."/>
            <person name="Luo L."/>
        </authorList>
    </citation>
    <scope>NUCLEOTIDE SEQUENCE [LARGE SCALE GENOMIC DNA]</scope>
    <source>
        <strain evidence="2 3">HN-E21</strain>
    </source>
</reference>
<dbReference type="RefSeq" id="WP_121169066.1">
    <property type="nucleotide sequence ID" value="NZ_RAPE01000008.1"/>
</dbReference>
<name>A0A3A8B3P5_9RHOB</name>
<dbReference type="Proteomes" id="UP000281128">
    <property type="component" value="Unassembled WGS sequence"/>
</dbReference>
<dbReference type="PANTHER" id="PTHR43591:SF24">
    <property type="entry name" value="2-METHOXY-6-POLYPRENYL-1,4-BENZOQUINOL METHYLASE, MITOCHONDRIAL"/>
    <property type="match status" value="1"/>
</dbReference>
<dbReference type="GO" id="GO:0032259">
    <property type="term" value="P:methylation"/>
    <property type="evidence" value="ECO:0007669"/>
    <property type="project" value="UniProtKB-KW"/>
</dbReference>
<keyword evidence="2" id="KW-0808">Transferase</keyword>
<dbReference type="SUPFAM" id="SSF53335">
    <property type="entry name" value="S-adenosyl-L-methionine-dependent methyltransferases"/>
    <property type="match status" value="1"/>
</dbReference>
<evidence type="ECO:0000313" key="2">
    <source>
        <dbReference type="EMBL" id="RKF12424.1"/>
    </source>
</evidence>
<dbReference type="GO" id="GO:0008168">
    <property type="term" value="F:methyltransferase activity"/>
    <property type="evidence" value="ECO:0007669"/>
    <property type="project" value="UniProtKB-KW"/>
</dbReference>
<dbReference type="InterPro" id="IPR041698">
    <property type="entry name" value="Methyltransf_25"/>
</dbReference>
<protein>
    <submittedName>
        <fullName evidence="2">Class I SAM-dependent methyltransferase</fullName>
    </submittedName>
</protein>
<keyword evidence="3" id="KW-1185">Reference proteome</keyword>
<keyword evidence="2" id="KW-0489">Methyltransferase</keyword>
<accession>A0A3A8B3P5</accession>
<gene>
    <name evidence="2" type="ORF">D6850_18315</name>
</gene>
<feature type="domain" description="Methyltransferase" evidence="1">
    <location>
        <begin position="92"/>
        <end position="186"/>
    </location>
</feature>
<dbReference type="AlphaFoldDB" id="A0A3A8B3P5"/>
<dbReference type="OrthoDB" id="626362at2"/>